<comment type="similarity">
    <text evidence="2">Belongs to the thioester dehydratase family. FabA subfamily.</text>
</comment>
<dbReference type="Gene3D" id="3.10.129.10">
    <property type="entry name" value="Hotdog Thioesterase"/>
    <property type="match status" value="4"/>
</dbReference>
<evidence type="ECO:0000256" key="10">
    <source>
        <dbReference type="RuleBase" id="RU003694"/>
    </source>
</evidence>
<evidence type="ECO:0000256" key="8">
    <source>
        <dbReference type="ARBA" id="ARBA00023160"/>
    </source>
</evidence>
<dbReference type="PANTHER" id="PTHR43775:SF37">
    <property type="entry name" value="SI:DKEY-61P9.11"/>
    <property type="match status" value="1"/>
</dbReference>
<dbReference type="Proteomes" id="UP001366060">
    <property type="component" value="Unassembled WGS sequence"/>
</dbReference>
<comment type="caution">
    <text evidence="13">The sequence shown here is derived from an EMBL/GenBank/DDBJ whole genome shotgun (WGS) entry which is preliminary data.</text>
</comment>
<accession>A0ABU9H7L4</accession>
<feature type="region of interest" description="Disordered" evidence="11">
    <location>
        <begin position="1072"/>
        <end position="1110"/>
    </location>
</feature>
<evidence type="ECO:0000256" key="3">
    <source>
        <dbReference type="ARBA" id="ARBA00022450"/>
    </source>
</evidence>
<comment type="pathway">
    <text evidence="1">Lipid metabolism; fatty acid biosynthesis.</text>
</comment>
<evidence type="ECO:0000259" key="12">
    <source>
        <dbReference type="PROSITE" id="PS52004"/>
    </source>
</evidence>
<dbReference type="SMART" id="SM00825">
    <property type="entry name" value="PKS_KS"/>
    <property type="match status" value="1"/>
</dbReference>
<dbReference type="InterPro" id="IPR014031">
    <property type="entry name" value="Ketoacyl_synth_C"/>
</dbReference>
<keyword evidence="9" id="KW-0456">Lyase</keyword>
<dbReference type="InterPro" id="IPR020841">
    <property type="entry name" value="PKS_Beta-ketoAc_synthase_dom"/>
</dbReference>
<protein>
    <submittedName>
        <fullName evidence="13">Beta-ketoacyl synthase N-terminal-like domain-containing protein</fullName>
    </submittedName>
</protein>
<evidence type="ECO:0000256" key="5">
    <source>
        <dbReference type="ARBA" id="ARBA00022553"/>
    </source>
</evidence>
<organism evidence="13 14">
    <name type="scientific">Psychromonas arctica</name>
    <dbReference type="NCBI Taxonomy" id="168275"/>
    <lineage>
        <taxon>Bacteria</taxon>
        <taxon>Pseudomonadati</taxon>
        <taxon>Pseudomonadota</taxon>
        <taxon>Gammaproteobacteria</taxon>
        <taxon>Alteromonadales</taxon>
        <taxon>Psychromonadaceae</taxon>
        <taxon>Psychromonas</taxon>
    </lineage>
</organism>
<evidence type="ECO:0000256" key="4">
    <source>
        <dbReference type="ARBA" id="ARBA00022516"/>
    </source>
</evidence>
<dbReference type="RefSeq" id="WP_341626550.1">
    <property type="nucleotide sequence ID" value="NZ_JBAKBA010000002.1"/>
</dbReference>
<reference evidence="13 14" key="1">
    <citation type="submission" date="2024-02" db="EMBL/GenBank/DDBJ databases">
        <title>Bacteria isolated from the canopy kelp, Nereocystis luetkeana.</title>
        <authorList>
            <person name="Pfister C.A."/>
            <person name="Younker I.T."/>
            <person name="Light S.H."/>
        </authorList>
    </citation>
    <scope>NUCLEOTIDE SEQUENCE [LARGE SCALE GENOMIC DNA]</scope>
    <source>
        <strain evidence="13 14">TI.2.07</strain>
    </source>
</reference>
<dbReference type="Pfam" id="PF07977">
    <property type="entry name" value="FabA"/>
    <property type="match status" value="2"/>
</dbReference>
<dbReference type="InterPro" id="IPR050091">
    <property type="entry name" value="PKS_NRPS_Biosynth_Enz"/>
</dbReference>
<dbReference type="SUPFAM" id="SSF53901">
    <property type="entry name" value="Thiolase-like"/>
    <property type="match status" value="4"/>
</dbReference>
<keyword evidence="3" id="KW-0596">Phosphopantetheine</keyword>
<dbReference type="InterPro" id="IPR013114">
    <property type="entry name" value="FabA_FabZ"/>
</dbReference>
<evidence type="ECO:0000313" key="14">
    <source>
        <dbReference type="Proteomes" id="UP001366060"/>
    </source>
</evidence>
<keyword evidence="10" id="KW-0808">Transferase</keyword>
<dbReference type="InterPro" id="IPR014030">
    <property type="entry name" value="Ketoacyl_synth_N"/>
</dbReference>
<evidence type="ECO:0000256" key="11">
    <source>
        <dbReference type="SAM" id="MobiDB-lite"/>
    </source>
</evidence>
<proteinExistence type="inferred from homology"/>
<comment type="similarity">
    <text evidence="10">Belongs to the thiolase-like superfamily. Beta-ketoacyl-ACP synthases family.</text>
</comment>
<keyword evidence="4" id="KW-0444">Lipid biosynthesis</keyword>
<evidence type="ECO:0000256" key="6">
    <source>
        <dbReference type="ARBA" id="ARBA00022832"/>
    </source>
</evidence>
<keyword evidence="7" id="KW-0443">Lipid metabolism</keyword>
<dbReference type="InterPro" id="IPR010083">
    <property type="entry name" value="FabA"/>
</dbReference>
<evidence type="ECO:0000256" key="7">
    <source>
        <dbReference type="ARBA" id="ARBA00023098"/>
    </source>
</evidence>
<dbReference type="CDD" id="cd00833">
    <property type="entry name" value="PKS"/>
    <property type="match status" value="1"/>
</dbReference>
<dbReference type="CDD" id="cd01287">
    <property type="entry name" value="FabA"/>
    <property type="match status" value="2"/>
</dbReference>
<keyword evidence="14" id="KW-1185">Reference proteome</keyword>
<keyword evidence="5" id="KW-0597">Phosphoprotein</keyword>
<feature type="domain" description="Ketosynthase family 3 (KS3)" evidence="12">
    <location>
        <begin position="468"/>
        <end position="887"/>
    </location>
</feature>
<evidence type="ECO:0000256" key="2">
    <source>
        <dbReference type="ARBA" id="ARBA00006714"/>
    </source>
</evidence>
<dbReference type="EMBL" id="JBAKBA010000002">
    <property type="protein sequence ID" value="MEL0657791.1"/>
    <property type="molecule type" value="Genomic_DNA"/>
</dbReference>
<evidence type="ECO:0000313" key="13">
    <source>
        <dbReference type="EMBL" id="MEL0657791.1"/>
    </source>
</evidence>
<name>A0ABU9H7L4_9GAMM</name>
<evidence type="ECO:0000256" key="9">
    <source>
        <dbReference type="ARBA" id="ARBA00023239"/>
    </source>
</evidence>
<keyword evidence="6" id="KW-0276">Fatty acid metabolism</keyword>
<dbReference type="Pfam" id="PF00109">
    <property type="entry name" value="ketoacyl-synt"/>
    <property type="match status" value="2"/>
</dbReference>
<dbReference type="SUPFAM" id="SSF54637">
    <property type="entry name" value="Thioesterase/thiol ester dehydrase-isomerase"/>
    <property type="match status" value="4"/>
</dbReference>
<dbReference type="InterPro" id="IPR029069">
    <property type="entry name" value="HotDog_dom_sf"/>
</dbReference>
<dbReference type="PANTHER" id="PTHR43775">
    <property type="entry name" value="FATTY ACID SYNTHASE"/>
    <property type="match status" value="1"/>
</dbReference>
<dbReference type="PROSITE" id="PS52004">
    <property type="entry name" value="KS3_2"/>
    <property type="match status" value="2"/>
</dbReference>
<dbReference type="InterPro" id="IPR016039">
    <property type="entry name" value="Thiolase-like"/>
</dbReference>
<sequence length="2015" mass="223613">MENIAVIGIANLFPGSSAPEEFWQQLLQQQDNRTPITEAELGVKPEQYLGKKGESDKYYCLYGGYIRDFHFDAAEYLSNKGSANINAQDLNQLDDLHQWSLYVTKRALQDAGYWQSERLKNCGLILGNLSFPTKQSNYLFMDLYRDVVELALQQTVHKNILLKAYTETKQVSAENALVAGYPAALLAQVNGLGANYFALDAACASSCYSVKLACDYLQTGKADMMLAGAVSAADSLFVNMGFSIFQAFPENNRHAPFDKDSQGLFAGQGAGMMLLKRHSDAINDGDNIYAVIKGGALTNDGKGEFVLSPNSKGQVLAYQEAYKDAQIDPLHVDYIECHATGTPKGDKVELSSMEQYFSQYDHKPLLGSAKSNLGHLLTAAGMPAMTKAIYALNNKVIPATINVDNAISTQQAYFSAAQIPTTTINWPENTHKPTAGVSVFGFGGSNAHLVLQAGDTPNTSNDKPLNQVDRLAIVGMDCHFGSIDNLIDYQRLLTSNQNAFKTLPKQRWQGIEQQKSVLNKVGLSNAPLGNYVSDFEIDFLRFKIPPNDQDSLIPQQLLMMKVADNALKDAKVTPGTNVAVLVAMGLELDLHQYRGRVNLHSQIQQSLLDQGIELNDQQLTELINISKQSINEPAQLNQYTSFIGNIMASRISALWDFSGPAFTVSSEENSVYKCVDIADNLLKTTDVEAVVFASVDLAGSFENISLRQRFTPVSEHASVAATPSQQTHWLVGEGAGAIVLKTNNKANIEANNKTKQSIASDKIYAHIDACLFTTNNSTLNSNETANDQLITRTLKQADITPEQVTQVEAFAVGSQYQLTNEYSTLSNHYKNAAIVSSKQTAGHCYNASGMVSLIASVLAVKNASSPHFVAINGLGMDNSIAHLILSNNNATKPIIARSDVISKPSLIKKVTLGRKSIFDSICKAQNNPLMIQIQHKFNDKFGNKLDKQLDSNTKPNFNLSNVDPMAEKMQRKATEKMPTKAQLSSVAETDPNNTTKLNKTELNSENTVFTNVSHTIKQQSQTHQAFLRARFMAEKQISSLIKLQAQVSAGEVESNVKGSDIGSQLLQPQSIQDQPLQPQPLQPQPLQHQPLQHQALQPQHTDHQQQASVLTEPQDSIKQLGNIAIQGESGYHYPNLQLIEQYNKPTKVVFDTAQLVEFAEGDIGKVFGDEYSVIDTYKRRVRLPTTDYLLVSRVTELDAETHQYKKASMFTEYDIPLDAPFLIDGQIPWSVSVESGQCDLMLISYIGIDFQNKGERVYRLLDCELTFLEEMAFGGQTLRYEIHIDSYAKNGEQLLFFFHYDCYVGDKKVLIMRNGCAGFFTDEELADGKGVISTATDKAQLDAAKKSVFTPLIHNTQTHYNYQDMLKLVQGDIKGCFGDAYDQQGRNPSLKFSSEKFLMIERITKIDRNGGHWGLGLLEGQKELAPDHWYFPCHFKDDQVMAGSLMSEGCGQMAMFFMLWLGMNGQVNNARFQPMAGEAQTVRCRGQVRPQTNTLTYRMEVTDIGLSPRPFIKANIDIILDGKVVVDFKNLCMEIKEQDQNSPCPVELPTNVMLIDQSPANKQSQSSLFDGNIESPLSGEVVSLDIPDERGIKPFVHINRPLMRVESDLTAATNKGVVPIKHFQAPLMQGQNRTPDSVPFTPWHLFEFATGDISQCFGPDFDVYQGRTPPRTPCGDLQVVTQVIDVQGERMDFKTPSSCIAEYVVPEDAWYFTNNTHQDWMPYSLLMEIALQPNGFISAYMGTTLKYPDKDLYFRNLDGHGELVKRIDLRGKTVINKSVLLSTSMAGGAIIQSFSFDLSVDGETIYRGGAVFGYFSADSLTNQLGIDNGKVTLPWFVNHKIPQAKIKQIDLTNKQHNLFTVDEKKPAYRLAGGQLNFVDTVSIVEGGGDHKIAYIYGERTIDASDWFFRYHFHQDPVMPGSLGVEAIIELLQCYALTNDLGKQFKNPRFTTSNTKVAWKYRGQITPLNKQMSLDIHLTEIITTDSEVRLVGDANLSKDGLRIYQVKDIVLSIVEA</sequence>
<keyword evidence="8" id="KW-0275">Fatty acid biosynthesis</keyword>
<evidence type="ECO:0000256" key="1">
    <source>
        <dbReference type="ARBA" id="ARBA00005194"/>
    </source>
</evidence>
<gene>
    <name evidence="13" type="ORF">V6255_01465</name>
</gene>
<dbReference type="Pfam" id="PF02801">
    <property type="entry name" value="Ketoacyl-synt_C"/>
    <property type="match status" value="2"/>
</dbReference>
<feature type="compositionally biased region" description="Low complexity" evidence="11">
    <location>
        <begin position="1084"/>
        <end position="1099"/>
    </location>
</feature>
<feature type="compositionally biased region" description="Polar residues" evidence="11">
    <location>
        <begin position="981"/>
        <end position="991"/>
    </location>
</feature>
<feature type="region of interest" description="Disordered" evidence="11">
    <location>
        <begin position="976"/>
        <end position="998"/>
    </location>
</feature>
<dbReference type="Gene3D" id="3.40.47.10">
    <property type="match status" value="2"/>
</dbReference>
<feature type="domain" description="Ketosynthase family 3 (KS3)" evidence="12">
    <location>
        <begin position="1"/>
        <end position="453"/>
    </location>
</feature>